<accession>A0A9P6QLH6</accession>
<dbReference type="Proteomes" id="UP000823405">
    <property type="component" value="Unassembled WGS sequence"/>
</dbReference>
<protein>
    <submittedName>
        <fullName evidence="1">Uncharacterized protein</fullName>
    </submittedName>
</protein>
<proteinExistence type="predicted"/>
<keyword evidence="2" id="KW-1185">Reference proteome</keyword>
<reference evidence="1" key="1">
    <citation type="journal article" date="2020" name="Fungal Divers.">
        <title>Resolving the Mortierellaceae phylogeny through synthesis of multi-gene phylogenetics and phylogenomics.</title>
        <authorList>
            <person name="Vandepol N."/>
            <person name="Liber J."/>
            <person name="Desiro A."/>
            <person name="Na H."/>
            <person name="Kennedy M."/>
            <person name="Barry K."/>
            <person name="Grigoriev I.V."/>
            <person name="Miller A.N."/>
            <person name="O'Donnell K."/>
            <person name="Stajich J.E."/>
            <person name="Bonito G."/>
        </authorList>
    </citation>
    <scope>NUCLEOTIDE SEQUENCE</scope>
    <source>
        <strain evidence="1">NVP60</strain>
    </source>
</reference>
<comment type="caution">
    <text evidence="1">The sequence shown here is derived from an EMBL/GenBank/DDBJ whole genome shotgun (WGS) entry which is preliminary data.</text>
</comment>
<evidence type="ECO:0000313" key="1">
    <source>
        <dbReference type="EMBL" id="KAG0281283.1"/>
    </source>
</evidence>
<evidence type="ECO:0000313" key="2">
    <source>
        <dbReference type="Proteomes" id="UP000823405"/>
    </source>
</evidence>
<organism evidence="1 2">
    <name type="scientific">Linnemannia gamsii</name>
    <dbReference type="NCBI Taxonomy" id="64522"/>
    <lineage>
        <taxon>Eukaryota</taxon>
        <taxon>Fungi</taxon>
        <taxon>Fungi incertae sedis</taxon>
        <taxon>Mucoromycota</taxon>
        <taxon>Mortierellomycotina</taxon>
        <taxon>Mortierellomycetes</taxon>
        <taxon>Mortierellales</taxon>
        <taxon>Mortierellaceae</taxon>
        <taxon>Linnemannia</taxon>
    </lineage>
</organism>
<dbReference type="AlphaFoldDB" id="A0A9P6QLH6"/>
<sequence>MTWRNVRLAVSRKFRIAAKDKYGIEGDLLKGLIMRLAPGDIVPECIGNSCCAICSCKQDRGNSRLVLGWSLDNPLQFFSYCNNCDREWQAERRKLPAHKFVVWINSNNRIEHFETRDSALHTVMTVAAQGFCAGPAGYNARDALYLCNMAEKAYPASFWSERSSLSLPLETFFMNRNIDHRIRYLNKLDEEWEDSVKWADNVIEELRGGFDFQKEKKKAWTSEWEKQWKTFVANKDFHGKEGRICWSKYEWRFFKEKCQGRSLVE</sequence>
<name>A0A9P6QLH6_9FUNG</name>
<dbReference type="OrthoDB" id="2428224at2759"/>
<dbReference type="EMBL" id="JAAAIN010004417">
    <property type="protein sequence ID" value="KAG0281283.1"/>
    <property type="molecule type" value="Genomic_DNA"/>
</dbReference>
<gene>
    <name evidence="1" type="ORF">BGZ97_009290</name>
</gene>